<feature type="compositionally biased region" description="Basic and acidic residues" evidence="1">
    <location>
        <begin position="591"/>
        <end position="608"/>
    </location>
</feature>
<name>A0A699H2L0_TANCI</name>
<reference evidence="2" key="1">
    <citation type="journal article" date="2019" name="Sci. Rep.">
        <title>Draft genome of Tanacetum cinerariifolium, the natural source of mosquito coil.</title>
        <authorList>
            <person name="Yamashiro T."/>
            <person name="Shiraishi A."/>
            <person name="Satake H."/>
            <person name="Nakayama K."/>
        </authorList>
    </citation>
    <scope>NUCLEOTIDE SEQUENCE</scope>
</reference>
<feature type="compositionally biased region" description="Acidic residues" evidence="1">
    <location>
        <begin position="297"/>
        <end position="371"/>
    </location>
</feature>
<feature type="region of interest" description="Disordered" evidence="1">
    <location>
        <begin position="275"/>
        <end position="373"/>
    </location>
</feature>
<accession>A0A699H2L0</accession>
<dbReference type="GO" id="GO:0005634">
    <property type="term" value="C:nucleus"/>
    <property type="evidence" value="ECO:0007669"/>
    <property type="project" value="TreeGrafter"/>
</dbReference>
<dbReference type="EMBL" id="BKCJ010093303">
    <property type="protein sequence ID" value="GEX17139.1"/>
    <property type="molecule type" value="Genomic_DNA"/>
</dbReference>
<feature type="compositionally biased region" description="Acidic residues" evidence="1">
    <location>
        <begin position="89"/>
        <end position="101"/>
    </location>
</feature>
<protein>
    <submittedName>
        <fullName evidence="2">Uncharacterized protein</fullName>
    </submittedName>
</protein>
<dbReference type="PANTHER" id="PTHR13275:SF4">
    <property type="entry name" value="VACUOLAR PROTEIN SORTING-ASSOCIATED PROTEIN 72 HOMOLOG"/>
    <property type="match status" value="1"/>
</dbReference>
<feature type="region of interest" description="Disordered" evidence="1">
    <location>
        <begin position="198"/>
        <end position="262"/>
    </location>
</feature>
<proteinExistence type="predicted"/>
<gene>
    <name evidence="2" type="ORF">Tci_289114</name>
</gene>
<evidence type="ECO:0000256" key="1">
    <source>
        <dbReference type="SAM" id="MobiDB-lite"/>
    </source>
</evidence>
<feature type="region of interest" description="Disordered" evidence="1">
    <location>
        <begin position="574"/>
        <end position="686"/>
    </location>
</feature>
<feature type="compositionally biased region" description="Low complexity" evidence="1">
    <location>
        <begin position="57"/>
        <end position="66"/>
    </location>
</feature>
<sequence length="734" mass="82532">MITESLDHDILSKESFQPQSSYEAATSLIEFELKKILIDKMDKSESYLAALEHRSGSSKGAQSQSKSSRKSVQLEEQEFEFADSNMPQDQEENPGNDDEEPKGESVEVMRKHGYGFLREIEVRRADNDLYTFKEEKFNTIVGNHVKENLLKLNLPDHRSILMDSKVTLTKHGQITKPYSSPRFIANCFISGIYKDGRGGAEPLKSKKPKMKSDLAISSEETPSKKMPTKTKKDVPSKMKPTSKPKPTKKKAPVKADRGKGLNVLSEVALSEAAHLKESTKQSKKDFHISQASGLGDSGEEEDDDDDEDDTEDNESNDDGDDSNDNDDIDNNGDDDDDNKEDDDKNDDEEETDREEEEKIDDEENMDEEEDDKVTKELYKDVNVNLGNEDAEMTNVDQGGADQQNISQESVYAHVEEDTYVTLTTVHDIQKIDETMQIPEITYVFTTTTHPPPHFFNPLSQQATPTPTPTASETTTSLPALPDFAYVFKFNERITNLKKDLSEMKQVDQYAQALSTIHAIVDCYIDNKLGDAIQKAIQAHNLDYREEAQTEKILDFATPVIEKNVTKSLEAAVLARSSSQPKSTYKAAASRSQDDIDKDQDPSARSDRGTKRRKSSKEVELSRDSRSKEKKSSSTSKDASHSQHKTFGKYAHAEDPSHTVDDSGVQQNQEFDKDNNDEQPLTRRFPRLTGLKNSSDLQLLILIGIRDNMLTFDLLGPGLVKLLVLKNLLLYLMRS</sequence>
<organism evidence="2">
    <name type="scientific">Tanacetum cinerariifolium</name>
    <name type="common">Dalmatian daisy</name>
    <name type="synonym">Chrysanthemum cinerariifolium</name>
    <dbReference type="NCBI Taxonomy" id="118510"/>
    <lineage>
        <taxon>Eukaryota</taxon>
        <taxon>Viridiplantae</taxon>
        <taxon>Streptophyta</taxon>
        <taxon>Embryophyta</taxon>
        <taxon>Tracheophyta</taxon>
        <taxon>Spermatophyta</taxon>
        <taxon>Magnoliopsida</taxon>
        <taxon>eudicotyledons</taxon>
        <taxon>Gunneridae</taxon>
        <taxon>Pentapetalae</taxon>
        <taxon>asterids</taxon>
        <taxon>campanulids</taxon>
        <taxon>Asterales</taxon>
        <taxon>Asteraceae</taxon>
        <taxon>Asteroideae</taxon>
        <taxon>Anthemideae</taxon>
        <taxon>Anthemidinae</taxon>
        <taxon>Tanacetum</taxon>
    </lineage>
</organism>
<feature type="compositionally biased region" description="Basic and acidic residues" evidence="1">
    <location>
        <begin position="650"/>
        <end position="660"/>
    </location>
</feature>
<dbReference type="AlphaFoldDB" id="A0A699H2L0"/>
<comment type="caution">
    <text evidence="2">The sequence shown here is derived from an EMBL/GenBank/DDBJ whole genome shotgun (WGS) entry which is preliminary data.</text>
</comment>
<dbReference type="PANTHER" id="PTHR13275">
    <property type="entry name" value="YL-1 PROTEIN TRANSCRIPTION FACTOR-LIKE 1"/>
    <property type="match status" value="1"/>
</dbReference>
<feature type="region of interest" description="Disordered" evidence="1">
    <location>
        <begin position="53"/>
        <end position="105"/>
    </location>
</feature>
<evidence type="ECO:0000313" key="2">
    <source>
        <dbReference type="EMBL" id="GEX17139.1"/>
    </source>
</evidence>
<feature type="compositionally biased region" description="Basic residues" evidence="1">
    <location>
        <begin position="240"/>
        <end position="252"/>
    </location>
</feature>
<feature type="compositionally biased region" description="Basic and acidic residues" evidence="1">
    <location>
        <begin position="275"/>
        <end position="287"/>
    </location>
</feature>
<feature type="compositionally biased region" description="Basic and acidic residues" evidence="1">
    <location>
        <begin position="615"/>
        <end position="631"/>
    </location>
</feature>